<feature type="transmembrane region" description="Helical" evidence="7">
    <location>
        <begin position="372"/>
        <end position="392"/>
    </location>
</feature>
<dbReference type="OrthoDB" id="9803985at2"/>
<feature type="transmembrane region" description="Helical" evidence="7">
    <location>
        <begin position="216"/>
        <end position="238"/>
    </location>
</feature>
<dbReference type="PROSITE" id="PS50850">
    <property type="entry name" value="MFS"/>
    <property type="match status" value="1"/>
</dbReference>
<dbReference type="eggNOG" id="COG2814">
    <property type="taxonomic scope" value="Bacteria"/>
</dbReference>
<proteinExistence type="predicted"/>
<evidence type="ECO:0000256" key="3">
    <source>
        <dbReference type="ARBA" id="ARBA00022475"/>
    </source>
</evidence>
<reference evidence="10" key="1">
    <citation type="submission" date="2007-10" db="EMBL/GenBank/DDBJ databases">
        <title>Complete sequence of chromosome of Desulforudis audaxviator MP104C.</title>
        <authorList>
            <person name="Copeland A."/>
            <person name="Lucas S."/>
            <person name="Lapidus A."/>
            <person name="Barry K."/>
            <person name="Glavina del Rio T."/>
            <person name="Dalin E."/>
            <person name="Tice H."/>
            <person name="Bruce D."/>
            <person name="Pitluck S."/>
            <person name="Lowry S.R."/>
            <person name="Larimer F."/>
            <person name="Land M.L."/>
            <person name="Hauser L."/>
            <person name="Kyrpides N."/>
            <person name="Ivanova N.N."/>
            <person name="Richardson P."/>
        </authorList>
    </citation>
    <scope>NUCLEOTIDE SEQUENCE [LARGE SCALE GENOMIC DNA]</scope>
    <source>
        <strain evidence="10">MP104C</strain>
    </source>
</reference>
<dbReference type="GO" id="GO:0005886">
    <property type="term" value="C:plasma membrane"/>
    <property type="evidence" value="ECO:0007669"/>
    <property type="project" value="UniProtKB-SubCell"/>
</dbReference>
<feature type="transmembrane region" description="Helical" evidence="7">
    <location>
        <begin position="284"/>
        <end position="302"/>
    </location>
</feature>
<dbReference type="Pfam" id="PF07690">
    <property type="entry name" value="MFS_1"/>
    <property type="match status" value="1"/>
</dbReference>
<accession>B1I4G6</accession>
<dbReference type="InterPro" id="IPR020846">
    <property type="entry name" value="MFS_dom"/>
</dbReference>
<keyword evidence="2" id="KW-0813">Transport</keyword>
<dbReference type="HOGENOM" id="CLU_001265_10_6_9"/>
<evidence type="ECO:0000256" key="2">
    <source>
        <dbReference type="ARBA" id="ARBA00022448"/>
    </source>
</evidence>
<evidence type="ECO:0000256" key="6">
    <source>
        <dbReference type="ARBA" id="ARBA00023136"/>
    </source>
</evidence>
<feature type="transmembrane region" description="Helical" evidence="7">
    <location>
        <begin position="308"/>
        <end position="330"/>
    </location>
</feature>
<keyword evidence="5 7" id="KW-1133">Transmembrane helix</keyword>
<dbReference type="InterPro" id="IPR036259">
    <property type="entry name" value="MFS_trans_sf"/>
</dbReference>
<evidence type="ECO:0000259" key="8">
    <source>
        <dbReference type="PROSITE" id="PS50850"/>
    </source>
</evidence>
<organism evidence="9 10">
    <name type="scientific">Desulforudis audaxviator (strain MP104C)</name>
    <dbReference type="NCBI Taxonomy" id="477974"/>
    <lineage>
        <taxon>Bacteria</taxon>
        <taxon>Bacillati</taxon>
        <taxon>Bacillota</taxon>
        <taxon>Clostridia</taxon>
        <taxon>Thermoanaerobacterales</taxon>
        <taxon>Candidatus Desulforudaceae</taxon>
        <taxon>Candidatus Desulforudis</taxon>
    </lineage>
</organism>
<evidence type="ECO:0000256" key="4">
    <source>
        <dbReference type="ARBA" id="ARBA00022692"/>
    </source>
</evidence>
<dbReference type="PRINTS" id="PR01035">
    <property type="entry name" value="TCRTETA"/>
</dbReference>
<evidence type="ECO:0000256" key="5">
    <source>
        <dbReference type="ARBA" id="ARBA00022989"/>
    </source>
</evidence>
<dbReference type="AlphaFoldDB" id="B1I4G6"/>
<gene>
    <name evidence="9" type="ordered locus">Daud_1308</name>
</gene>
<dbReference type="Gene3D" id="1.20.1250.20">
    <property type="entry name" value="MFS general substrate transporter like domains"/>
    <property type="match status" value="1"/>
</dbReference>
<keyword evidence="6 7" id="KW-0472">Membrane</keyword>
<feature type="transmembrane region" description="Helical" evidence="7">
    <location>
        <begin position="7"/>
        <end position="30"/>
    </location>
</feature>
<evidence type="ECO:0000313" key="9">
    <source>
        <dbReference type="EMBL" id="ACA59819.1"/>
    </source>
</evidence>
<keyword evidence="3" id="KW-1003">Cell membrane</keyword>
<feature type="domain" description="Major facilitator superfamily (MFS) profile" evidence="8">
    <location>
        <begin position="8"/>
        <end position="397"/>
    </location>
</feature>
<keyword evidence="10" id="KW-1185">Reference proteome</keyword>
<dbReference type="Proteomes" id="UP000008544">
    <property type="component" value="Chromosome"/>
</dbReference>
<dbReference type="GO" id="GO:0022857">
    <property type="term" value="F:transmembrane transporter activity"/>
    <property type="evidence" value="ECO:0007669"/>
    <property type="project" value="InterPro"/>
</dbReference>
<evidence type="ECO:0000256" key="7">
    <source>
        <dbReference type="SAM" id="Phobius"/>
    </source>
</evidence>
<dbReference type="EMBL" id="CP000860">
    <property type="protein sequence ID" value="ACA59819.1"/>
    <property type="molecule type" value="Genomic_DNA"/>
</dbReference>
<dbReference type="STRING" id="477974.Daud_1308"/>
<dbReference type="InterPro" id="IPR011701">
    <property type="entry name" value="MFS"/>
</dbReference>
<name>B1I4G6_DESAP</name>
<feature type="transmembrane region" description="Helical" evidence="7">
    <location>
        <begin position="342"/>
        <end position="366"/>
    </location>
</feature>
<dbReference type="PANTHER" id="PTHR43124">
    <property type="entry name" value="PURINE EFFLUX PUMP PBUE"/>
    <property type="match status" value="1"/>
</dbReference>
<reference evidence="9 10" key="2">
    <citation type="journal article" date="2008" name="Science">
        <title>Environmental genomics reveals a single-species ecosystem deep within Earth.</title>
        <authorList>
            <person name="Chivian D."/>
            <person name="Brodie E.L."/>
            <person name="Alm E.J."/>
            <person name="Culley D.E."/>
            <person name="Dehal P.S."/>
            <person name="Desantis T.Z."/>
            <person name="Gihring T.M."/>
            <person name="Lapidus A."/>
            <person name="Lin L.H."/>
            <person name="Lowry S.R."/>
            <person name="Moser D.P."/>
            <person name="Richardson P.M."/>
            <person name="Southam G."/>
            <person name="Wanger G."/>
            <person name="Pratt L.M."/>
            <person name="Andersen G.L."/>
            <person name="Hazen T.C."/>
            <person name="Brockman F.J."/>
            <person name="Arkin A.P."/>
            <person name="Onstott T.C."/>
        </authorList>
    </citation>
    <scope>NUCLEOTIDE SEQUENCE [LARGE SCALE GENOMIC DNA]</scope>
    <source>
        <strain evidence="9 10">MP104C</strain>
    </source>
</reference>
<dbReference type="InterPro" id="IPR050189">
    <property type="entry name" value="MFS_Efflux_Transporters"/>
</dbReference>
<evidence type="ECO:0000256" key="1">
    <source>
        <dbReference type="ARBA" id="ARBA00004651"/>
    </source>
</evidence>
<dbReference type="SUPFAM" id="SSF103473">
    <property type="entry name" value="MFS general substrate transporter"/>
    <property type="match status" value="1"/>
</dbReference>
<feature type="transmembrane region" description="Helical" evidence="7">
    <location>
        <begin position="162"/>
        <end position="187"/>
    </location>
</feature>
<feature type="transmembrane region" description="Helical" evidence="7">
    <location>
        <begin position="73"/>
        <end position="95"/>
    </location>
</feature>
<protein>
    <submittedName>
        <fullName evidence="9">Major facilitator superfamily MFS_1</fullName>
    </submittedName>
</protein>
<feature type="transmembrane region" description="Helical" evidence="7">
    <location>
        <begin position="250"/>
        <end position="272"/>
    </location>
</feature>
<evidence type="ECO:0000313" key="10">
    <source>
        <dbReference type="Proteomes" id="UP000008544"/>
    </source>
</evidence>
<sequence>MDTKQKMMLAGLSSVPFVMVLGNSMLIPILPSMQRALDLTPLQASLVITMFSVPAGLMIPLSGFLSDYFTRRVVIIPALILYGTGGLIAGGAALIGAGPTYAIIIGGRILQGIGAAGTAPIAMALTGDLFKGQERGPALGVIEAANGFGKVVSPVLGAAVGLIIWFAPFFVFPGLTALSAAAVWLAVREPKKEKEPQPPAQYFQSILQVFEKKTSLFLSAFLAGSLALFVLFGILFFLSEHLEERFHLSLIIKGLLLAIPVLFMSVTSFITGAVIKRKVKLMKFLTVTGLGLMAAALVVMPLSDNTYLFFTAISFIGIGVGLILPCLTTLITSSVDPARRGLVTSLYGGVRFFGVAAGPAAFALLLDLGMRPMSWIVAGGAIAAGVVFLIFVRTKLLQQSPDPA</sequence>
<keyword evidence="4 7" id="KW-0812">Transmembrane</keyword>
<dbReference type="KEGG" id="dau:Daud_1308"/>
<dbReference type="CDD" id="cd17474">
    <property type="entry name" value="MFS_YfmO_like"/>
    <property type="match status" value="1"/>
</dbReference>
<dbReference type="PANTHER" id="PTHR43124:SF3">
    <property type="entry name" value="CHLORAMPHENICOL EFFLUX PUMP RV0191"/>
    <property type="match status" value="1"/>
</dbReference>
<feature type="transmembrane region" description="Helical" evidence="7">
    <location>
        <begin position="42"/>
        <end position="61"/>
    </location>
</feature>
<comment type="subcellular location">
    <subcellularLocation>
        <location evidence="1">Cell membrane</location>
        <topology evidence="1">Multi-pass membrane protein</topology>
    </subcellularLocation>
</comment>
<dbReference type="RefSeq" id="WP_012302404.1">
    <property type="nucleotide sequence ID" value="NC_010424.1"/>
</dbReference>
<dbReference type="InterPro" id="IPR001958">
    <property type="entry name" value="Tet-R_TetA/multi-R_MdtG-like"/>
</dbReference>